<proteinExistence type="predicted"/>
<accession>A0A0A8YUN4</accession>
<reference evidence="1" key="1">
    <citation type="submission" date="2014-09" db="EMBL/GenBank/DDBJ databases">
        <authorList>
            <person name="Magalhaes I.L.F."/>
            <person name="Oliveira U."/>
            <person name="Santos F.R."/>
            <person name="Vidigal T.H.D.A."/>
            <person name="Brescovit A.D."/>
            <person name="Santos A.J."/>
        </authorList>
    </citation>
    <scope>NUCLEOTIDE SEQUENCE</scope>
    <source>
        <tissue evidence="1">Shoot tissue taken approximately 20 cm above the soil surface</tissue>
    </source>
</reference>
<dbReference type="AlphaFoldDB" id="A0A0A8YUN4"/>
<name>A0A0A8YUN4_ARUDO</name>
<organism evidence="1">
    <name type="scientific">Arundo donax</name>
    <name type="common">Giant reed</name>
    <name type="synonym">Donax arundinaceus</name>
    <dbReference type="NCBI Taxonomy" id="35708"/>
    <lineage>
        <taxon>Eukaryota</taxon>
        <taxon>Viridiplantae</taxon>
        <taxon>Streptophyta</taxon>
        <taxon>Embryophyta</taxon>
        <taxon>Tracheophyta</taxon>
        <taxon>Spermatophyta</taxon>
        <taxon>Magnoliopsida</taxon>
        <taxon>Liliopsida</taxon>
        <taxon>Poales</taxon>
        <taxon>Poaceae</taxon>
        <taxon>PACMAD clade</taxon>
        <taxon>Arundinoideae</taxon>
        <taxon>Arundineae</taxon>
        <taxon>Arundo</taxon>
    </lineage>
</organism>
<sequence>MGIIFPQIKSMLVQLQFFWFFQIRLFLEHLSLFHYRPSIFLSLRGPSFY</sequence>
<dbReference type="EMBL" id="GBRH01268807">
    <property type="protein sequence ID" value="JAD29088.1"/>
    <property type="molecule type" value="Transcribed_RNA"/>
</dbReference>
<evidence type="ECO:0000313" key="1">
    <source>
        <dbReference type="EMBL" id="JAD29088.1"/>
    </source>
</evidence>
<protein>
    <submittedName>
        <fullName evidence="1">Uncharacterized protein</fullName>
    </submittedName>
</protein>
<reference evidence="1" key="2">
    <citation type="journal article" date="2015" name="Data Brief">
        <title>Shoot transcriptome of the giant reed, Arundo donax.</title>
        <authorList>
            <person name="Barrero R.A."/>
            <person name="Guerrero F.D."/>
            <person name="Moolhuijzen P."/>
            <person name="Goolsby J.A."/>
            <person name="Tidwell J."/>
            <person name="Bellgard S.E."/>
            <person name="Bellgard M.I."/>
        </authorList>
    </citation>
    <scope>NUCLEOTIDE SEQUENCE</scope>
    <source>
        <tissue evidence="1">Shoot tissue taken approximately 20 cm above the soil surface</tissue>
    </source>
</reference>